<feature type="transmembrane region" description="Helical" evidence="1">
    <location>
        <begin position="45"/>
        <end position="70"/>
    </location>
</feature>
<dbReference type="Proteomes" id="UP000268014">
    <property type="component" value="Unassembled WGS sequence"/>
</dbReference>
<gene>
    <name evidence="2" type="ORF">HPLM_LOCUS6007</name>
</gene>
<evidence type="ECO:0000313" key="3">
    <source>
        <dbReference type="Proteomes" id="UP000268014"/>
    </source>
</evidence>
<evidence type="ECO:0000313" key="2">
    <source>
        <dbReference type="EMBL" id="VDO27700.1"/>
    </source>
</evidence>
<keyword evidence="1" id="KW-0472">Membrane</keyword>
<protein>
    <submittedName>
        <fullName evidence="2 4">Uncharacterized protein</fullName>
    </submittedName>
</protein>
<organism evidence="4">
    <name type="scientific">Haemonchus placei</name>
    <name type="common">Barber's pole worm</name>
    <dbReference type="NCBI Taxonomy" id="6290"/>
    <lineage>
        <taxon>Eukaryota</taxon>
        <taxon>Metazoa</taxon>
        <taxon>Ecdysozoa</taxon>
        <taxon>Nematoda</taxon>
        <taxon>Chromadorea</taxon>
        <taxon>Rhabditida</taxon>
        <taxon>Rhabditina</taxon>
        <taxon>Rhabditomorpha</taxon>
        <taxon>Strongyloidea</taxon>
        <taxon>Trichostrongylidae</taxon>
        <taxon>Haemonchus</taxon>
    </lineage>
</organism>
<accession>A0A0N4W7C1</accession>
<keyword evidence="3" id="KW-1185">Reference proteome</keyword>
<proteinExistence type="predicted"/>
<evidence type="ECO:0000313" key="4">
    <source>
        <dbReference type="WBParaSite" id="HPLM_0000601501-mRNA-1"/>
    </source>
</evidence>
<reference evidence="4" key="1">
    <citation type="submission" date="2017-02" db="UniProtKB">
        <authorList>
            <consortium name="WormBaseParasite"/>
        </authorList>
    </citation>
    <scope>IDENTIFICATION</scope>
</reference>
<dbReference type="STRING" id="6290.A0A0N4W7C1"/>
<dbReference type="EMBL" id="UZAF01016423">
    <property type="protein sequence ID" value="VDO27700.1"/>
    <property type="molecule type" value="Genomic_DNA"/>
</dbReference>
<reference evidence="2 3" key="2">
    <citation type="submission" date="2018-11" db="EMBL/GenBank/DDBJ databases">
        <authorList>
            <consortium name="Pathogen Informatics"/>
        </authorList>
    </citation>
    <scope>NUCLEOTIDE SEQUENCE [LARGE SCALE GENOMIC DNA]</scope>
    <source>
        <strain evidence="2 3">MHpl1</strain>
    </source>
</reference>
<keyword evidence="1" id="KW-0812">Transmembrane</keyword>
<sequence>MFNLIPLTHQETLQSLICLDFSDLLSRISNGAISYRFRFPIKSHISGIMISKSLIIVVVLTVLCLLASAVSPQAEAMMESHQGFKRFRGEPIRFGKRVPREPIRLPYFDY</sequence>
<dbReference type="AlphaFoldDB" id="A0A0N4W7C1"/>
<dbReference type="OrthoDB" id="5863260at2759"/>
<keyword evidence="1" id="KW-1133">Transmembrane helix</keyword>
<evidence type="ECO:0000256" key="1">
    <source>
        <dbReference type="SAM" id="Phobius"/>
    </source>
</evidence>
<dbReference type="WBParaSite" id="HPLM_0000601501-mRNA-1">
    <property type="protein sequence ID" value="HPLM_0000601501-mRNA-1"/>
    <property type="gene ID" value="HPLM_0000601501"/>
</dbReference>
<name>A0A0N4W7C1_HAEPC</name>